<proteinExistence type="predicted"/>
<keyword evidence="3" id="KW-1185">Reference proteome</keyword>
<name>Q24BZ0_TETTS</name>
<feature type="region of interest" description="Disordered" evidence="1">
    <location>
        <begin position="493"/>
        <end position="514"/>
    </location>
</feature>
<evidence type="ECO:0000256" key="1">
    <source>
        <dbReference type="SAM" id="MobiDB-lite"/>
    </source>
</evidence>
<feature type="compositionally biased region" description="Low complexity" evidence="1">
    <location>
        <begin position="644"/>
        <end position="655"/>
    </location>
</feature>
<dbReference type="HOGENOM" id="CLU_307477_0_0_1"/>
<dbReference type="Proteomes" id="UP000009168">
    <property type="component" value="Unassembled WGS sequence"/>
</dbReference>
<protein>
    <submittedName>
        <fullName evidence="2">Uncharacterized protein</fullName>
    </submittedName>
</protein>
<sequence length="794" mass="91176">MYFQKPDNYNILLKHPKISKKSPLFDKFNLPKSPININGKKNQLNTSAVNQSFSHQIQPKSREESFSPIMYIRGNSNGYTGNTINTLMTQPNNNNDILAENRLNSDAGLPLIQPYKEKLTNQYIEQNYINNLTQQQKVYNQYQSQPPSHSQNVSLEKEKTVNYNLIKLSDLNTNHYKTKVSQSHQKNSTLVNKKYGAISNINNKNNGNYDNNLNVISSTSQVIGNNQNILQKQQQTSAISNINTNRNNIHPSSTTQVVEEIIKNGSLVQNSNQINKQNSSSNPNSNFQSKAELQKIETTPLLEQNATFSQKQIETHLYSQGDILLSQIDLEPLGGNDNKKYNSQMGSFNNLDDQLMIFNKDKLFLNQNSNNLSMKGSTLNIQFMNNSYNNADLLSINNDILSVCNDKLSLYETASQGNTVYLNNNNNNYILNQNDSSSFLTRSMCDNCTLPNVNMLSQVSDGLDSSTLPSSMHYANYLQNNLIQRRKNSKQISDDLLGNSNSHNSTTLDETKPQQIFSAFPQQRRNSFRKRNVYSVHQPHHNYQLAPQQYNQNQIQSDRRHNNQRLEITAQFQQVDQKERTTKDKQHMKLSEVVNRAGEVLNTKYLQEEIIIDSNDKKNQPIEKQTKSSENSFQDKNFSFFQAQQQNEKQQASKQMLKDKASQQQNQQQQQKQYKSKEASKSAHQTPKNVNDLNLQIFSSGVNSQLNSRRNISPPKVLPVIQIEKENDHSVNRIELDFQKQKKQTNTEEPQITKFKGRRFKSIDNQKINNILPNNLSSYQPSPFEIESKYNNEK</sequence>
<feature type="region of interest" description="Disordered" evidence="1">
    <location>
        <begin position="644"/>
        <end position="694"/>
    </location>
</feature>
<feature type="region of interest" description="Disordered" evidence="1">
    <location>
        <begin position="773"/>
        <end position="794"/>
    </location>
</feature>
<feature type="compositionally biased region" description="Polar residues" evidence="1">
    <location>
        <begin position="684"/>
        <end position="694"/>
    </location>
</feature>
<dbReference type="EMBL" id="GG662374">
    <property type="protein sequence ID" value="EAS05312.2"/>
    <property type="molecule type" value="Genomic_DNA"/>
</dbReference>
<evidence type="ECO:0000313" key="2">
    <source>
        <dbReference type="EMBL" id="EAS05312.2"/>
    </source>
</evidence>
<feature type="compositionally biased region" description="Low complexity" evidence="1">
    <location>
        <begin position="662"/>
        <end position="673"/>
    </location>
</feature>
<dbReference type="InParanoid" id="Q24BZ0"/>
<dbReference type="AlphaFoldDB" id="Q24BZ0"/>
<feature type="compositionally biased region" description="Polar residues" evidence="1">
    <location>
        <begin position="498"/>
        <end position="514"/>
    </location>
</feature>
<gene>
    <name evidence="2" type="ORF">TTHERM_01020800</name>
</gene>
<dbReference type="GeneID" id="7826276"/>
<evidence type="ECO:0000313" key="3">
    <source>
        <dbReference type="Proteomes" id="UP000009168"/>
    </source>
</evidence>
<reference evidence="3" key="1">
    <citation type="journal article" date="2006" name="PLoS Biol.">
        <title>Macronuclear genome sequence of the ciliate Tetrahymena thermophila, a model eukaryote.</title>
        <authorList>
            <person name="Eisen J.A."/>
            <person name="Coyne R.S."/>
            <person name="Wu M."/>
            <person name="Wu D."/>
            <person name="Thiagarajan M."/>
            <person name="Wortman J.R."/>
            <person name="Badger J.H."/>
            <person name="Ren Q."/>
            <person name="Amedeo P."/>
            <person name="Jones K.M."/>
            <person name="Tallon L.J."/>
            <person name="Delcher A.L."/>
            <person name="Salzberg S.L."/>
            <person name="Silva J.C."/>
            <person name="Haas B.J."/>
            <person name="Majoros W.H."/>
            <person name="Farzad M."/>
            <person name="Carlton J.M."/>
            <person name="Smith R.K. Jr."/>
            <person name="Garg J."/>
            <person name="Pearlman R.E."/>
            <person name="Karrer K.M."/>
            <person name="Sun L."/>
            <person name="Manning G."/>
            <person name="Elde N.C."/>
            <person name="Turkewitz A.P."/>
            <person name="Asai D.J."/>
            <person name="Wilkes D.E."/>
            <person name="Wang Y."/>
            <person name="Cai H."/>
            <person name="Collins K."/>
            <person name="Stewart B.A."/>
            <person name="Lee S.R."/>
            <person name="Wilamowska K."/>
            <person name="Weinberg Z."/>
            <person name="Ruzzo W.L."/>
            <person name="Wloga D."/>
            <person name="Gaertig J."/>
            <person name="Frankel J."/>
            <person name="Tsao C.-C."/>
            <person name="Gorovsky M.A."/>
            <person name="Keeling P.J."/>
            <person name="Waller R.F."/>
            <person name="Patron N.J."/>
            <person name="Cherry J.M."/>
            <person name="Stover N.A."/>
            <person name="Krieger C.J."/>
            <person name="del Toro C."/>
            <person name="Ryder H.F."/>
            <person name="Williamson S.C."/>
            <person name="Barbeau R.A."/>
            <person name="Hamilton E.P."/>
            <person name="Orias E."/>
        </authorList>
    </citation>
    <scope>NUCLEOTIDE SEQUENCE [LARGE SCALE GENOMIC DNA]</scope>
    <source>
        <strain evidence="3">SB210</strain>
    </source>
</reference>
<dbReference type="RefSeq" id="XP_001025557.2">
    <property type="nucleotide sequence ID" value="XM_001025557.2"/>
</dbReference>
<dbReference type="KEGG" id="tet:TTHERM_01020800"/>
<accession>Q24BZ0</accession>
<organism evidence="2 3">
    <name type="scientific">Tetrahymena thermophila (strain SB210)</name>
    <dbReference type="NCBI Taxonomy" id="312017"/>
    <lineage>
        <taxon>Eukaryota</taxon>
        <taxon>Sar</taxon>
        <taxon>Alveolata</taxon>
        <taxon>Ciliophora</taxon>
        <taxon>Intramacronucleata</taxon>
        <taxon>Oligohymenophorea</taxon>
        <taxon>Hymenostomatida</taxon>
        <taxon>Tetrahymenina</taxon>
        <taxon>Tetrahymenidae</taxon>
        <taxon>Tetrahymena</taxon>
    </lineage>
</organism>